<feature type="signal peptide" evidence="1">
    <location>
        <begin position="1"/>
        <end position="24"/>
    </location>
</feature>
<dbReference type="GO" id="GO:0019867">
    <property type="term" value="C:outer membrane"/>
    <property type="evidence" value="ECO:0007669"/>
    <property type="project" value="InterPro"/>
</dbReference>
<evidence type="ECO:0000256" key="1">
    <source>
        <dbReference type="SAM" id="SignalP"/>
    </source>
</evidence>
<dbReference type="EMBL" id="ABVL01000005">
    <property type="protein sequence ID" value="EDY20119.1"/>
    <property type="molecule type" value="Genomic_DNA"/>
</dbReference>
<evidence type="ECO:0000313" key="3">
    <source>
        <dbReference type="EMBL" id="EDY20119.1"/>
    </source>
</evidence>
<accession>B4CZF5</accession>
<name>B4CZF5_9BACT</name>
<dbReference type="CDD" id="cd22784">
    <property type="entry name" value="DPBB_MltA_YuiC-like"/>
    <property type="match status" value="1"/>
</dbReference>
<protein>
    <submittedName>
        <fullName evidence="3">3D domain protein</fullName>
    </submittedName>
</protein>
<keyword evidence="4" id="KW-1185">Reference proteome</keyword>
<dbReference type="InParanoid" id="B4CZF5"/>
<dbReference type="GO" id="GO:0009254">
    <property type="term" value="P:peptidoglycan turnover"/>
    <property type="evidence" value="ECO:0007669"/>
    <property type="project" value="InterPro"/>
</dbReference>
<dbReference type="STRING" id="497964.CfE428DRAFT_2043"/>
<dbReference type="AlphaFoldDB" id="B4CZF5"/>
<feature type="domain" description="3D" evidence="2">
    <location>
        <begin position="67"/>
        <end position="128"/>
    </location>
</feature>
<reference evidence="3 4" key="1">
    <citation type="journal article" date="2011" name="J. Bacteriol.">
        <title>Genome sequence of Chthoniobacter flavus Ellin428, an aerobic heterotrophic soil bacterium.</title>
        <authorList>
            <person name="Kant R."/>
            <person name="van Passel M.W."/>
            <person name="Palva A."/>
            <person name="Lucas S."/>
            <person name="Lapidus A."/>
            <person name="Glavina Del Rio T."/>
            <person name="Dalin E."/>
            <person name="Tice H."/>
            <person name="Bruce D."/>
            <person name="Goodwin L."/>
            <person name="Pitluck S."/>
            <person name="Larimer F.W."/>
            <person name="Land M.L."/>
            <person name="Hauser L."/>
            <person name="Sangwan P."/>
            <person name="de Vos W.M."/>
            <person name="Janssen P.H."/>
            <person name="Smidt H."/>
        </authorList>
    </citation>
    <scope>NUCLEOTIDE SEQUENCE [LARGE SCALE GENOMIC DNA]</scope>
    <source>
        <strain evidence="3 4">Ellin428</strain>
    </source>
</reference>
<evidence type="ECO:0000313" key="4">
    <source>
        <dbReference type="Proteomes" id="UP000005824"/>
    </source>
</evidence>
<gene>
    <name evidence="3" type="ORF">CfE428DRAFT_2043</name>
</gene>
<dbReference type="Proteomes" id="UP000005824">
    <property type="component" value="Unassembled WGS sequence"/>
</dbReference>
<dbReference type="InterPro" id="IPR010611">
    <property type="entry name" value="3D_dom"/>
</dbReference>
<dbReference type="Pfam" id="PF06725">
    <property type="entry name" value="3D"/>
    <property type="match status" value="1"/>
</dbReference>
<proteinExistence type="predicted"/>
<dbReference type="RefSeq" id="WP_006979368.1">
    <property type="nucleotide sequence ID" value="NZ_ABVL01000005.1"/>
</dbReference>
<organism evidence="3 4">
    <name type="scientific">Chthoniobacter flavus Ellin428</name>
    <dbReference type="NCBI Taxonomy" id="497964"/>
    <lineage>
        <taxon>Bacteria</taxon>
        <taxon>Pseudomonadati</taxon>
        <taxon>Verrucomicrobiota</taxon>
        <taxon>Spartobacteria</taxon>
        <taxon>Chthoniobacterales</taxon>
        <taxon>Chthoniobacteraceae</taxon>
        <taxon>Chthoniobacter</taxon>
    </lineage>
</organism>
<dbReference type="GO" id="GO:0004553">
    <property type="term" value="F:hydrolase activity, hydrolyzing O-glycosyl compounds"/>
    <property type="evidence" value="ECO:0007669"/>
    <property type="project" value="InterPro"/>
</dbReference>
<keyword evidence="1" id="KW-0732">Signal</keyword>
<sequence length="165" mass="18454" precursor="true">MRYLLPLALALCLIGCATSPQQQAQRTRNSRVGQLMTVRTTAYTQTEAGGWKNAIGGRLHFGGVEYSAASDWSWMPLGTRFILLSTGHEYVIEDYGSALVNKQTIDLFFPSRKQMRNWGVRHEQIKILEWGSQAMSLKLLAGRCKNSHVRVMVAQLKKQGVVPSS</sequence>
<feature type="chain" id="PRO_5002802937" evidence="1">
    <location>
        <begin position="25"/>
        <end position="165"/>
    </location>
</feature>
<comment type="caution">
    <text evidence="3">The sequence shown here is derived from an EMBL/GenBank/DDBJ whole genome shotgun (WGS) entry which is preliminary data.</text>
</comment>
<evidence type="ECO:0000259" key="2">
    <source>
        <dbReference type="Pfam" id="PF06725"/>
    </source>
</evidence>
<dbReference type="eggNOG" id="COG3584">
    <property type="taxonomic scope" value="Bacteria"/>
</dbReference>